<keyword evidence="7" id="KW-0378">Hydrolase</keyword>
<keyword evidence="4" id="KW-0472">Membrane</keyword>
<feature type="compositionally biased region" description="Polar residues" evidence="3">
    <location>
        <begin position="587"/>
        <end position="610"/>
    </location>
</feature>
<evidence type="ECO:0000313" key="7">
    <source>
        <dbReference type="EMBL" id="SLM97929.1"/>
    </source>
</evidence>
<feature type="compositionally biased region" description="Acidic residues" evidence="3">
    <location>
        <begin position="611"/>
        <end position="643"/>
    </location>
</feature>
<keyword evidence="1 5" id="KW-0732">Signal</keyword>
<dbReference type="NCBIfam" id="NF038117">
    <property type="entry name" value="choice_anch_I"/>
    <property type="match status" value="1"/>
</dbReference>
<keyword evidence="8" id="KW-1185">Reference proteome</keyword>
<sequence length="677" mass="70097">MHRMLAAASAGSLLALAVVAPASATVVVDEPIVHSAADPSLAIAPIGTHATGTFDESAAEIVAHYAAADRTLVVNAQQGVIDVIDASDPANPERETQIEAAGTPVADGAAIPSGSVANSVAVRTDGLAVVAVEAPEKTDPGWLMFVDVTGDEPVSLGAITVGALPDSVVLSPDGHHAVVANEGEPAEDYSVDPEGSVGVVALPDSVAAATQADYRTADFHAFEGGALSEEVRIYGGREDAGTGTPERPVSENLEPEYSAVIGGRAYTTLQENNAVAITDLATATVEDIVPLETTDLRDVAFDVSDRDDAIDPANWPVTAFRAPDTIEAVEIAGEPHLVTANEGDLRDWDAFSEESRVKDFGSDGVPPLCDTVASDTGMTLEELTADENLGRLTATTADGLSAEEDCYDEIHVSGSRSFSVLDADGAEVFDSGSLFEEITAEAHPDFFNSNHSETNFDGRSDDKGPEPEAIEVGAVGDRAYAFVGFERVSGFAAVDISDPHSPDFVTYVNNRDFSVSGEDEPERFEEAGDLGPESIEFVPGADAPAAAAGSGTDAMLIVGNEVSGTTTYYTVEDLLADGPTEEPSGEPTDQPTDQPTAEPTEQPSGEPSEQPSDEPSTDPTDAPDEGEDGEDDQRDEARDDDEGSLPRTGASVAAALGAAALLVGIGIAATVMARRRS</sequence>
<gene>
    <name evidence="7" type="ORF">FM105_08035</name>
</gene>
<organism evidence="7 8">
    <name type="scientific">Brevibacterium yomogidense</name>
    <dbReference type="NCBI Taxonomy" id="946573"/>
    <lineage>
        <taxon>Bacteria</taxon>
        <taxon>Bacillati</taxon>
        <taxon>Actinomycetota</taxon>
        <taxon>Actinomycetes</taxon>
        <taxon>Micrococcales</taxon>
        <taxon>Brevibacteriaceae</taxon>
        <taxon>Brevibacterium</taxon>
    </lineage>
</organism>
<evidence type="ECO:0000259" key="6">
    <source>
        <dbReference type="Pfam" id="PF22494"/>
    </source>
</evidence>
<dbReference type="InterPro" id="IPR015943">
    <property type="entry name" value="WD40/YVTN_repeat-like_dom_sf"/>
</dbReference>
<dbReference type="InterPro" id="IPR052956">
    <property type="entry name" value="Mesenchyme-surface_protein"/>
</dbReference>
<evidence type="ECO:0000256" key="1">
    <source>
        <dbReference type="ARBA" id="ARBA00022729"/>
    </source>
</evidence>
<reference evidence="8" key="1">
    <citation type="submission" date="2017-02" db="EMBL/GenBank/DDBJ databases">
        <authorList>
            <person name="Dridi B."/>
        </authorList>
    </citation>
    <scope>NUCLEOTIDE SEQUENCE [LARGE SCALE GENOMIC DNA]</scope>
    <source>
        <strain evidence="8">B Co 03.10</strain>
    </source>
</reference>
<dbReference type="Pfam" id="PF22494">
    <property type="entry name" value="choice_anch_I"/>
    <property type="match status" value="1"/>
</dbReference>
<keyword evidence="2" id="KW-0677">Repeat</keyword>
<proteinExistence type="predicted"/>
<feature type="compositionally biased region" description="Basic and acidic residues" evidence="3">
    <location>
        <begin position="454"/>
        <end position="466"/>
    </location>
</feature>
<feature type="domain" description="Choice-of-anchor I" evidence="6">
    <location>
        <begin position="57"/>
        <end position="569"/>
    </location>
</feature>
<feature type="transmembrane region" description="Helical" evidence="4">
    <location>
        <begin position="652"/>
        <end position="673"/>
    </location>
</feature>
<protein>
    <submittedName>
        <fullName evidence="7">Alkaline phosphatase</fullName>
        <ecNumber evidence="7">3.1.3.1</ecNumber>
    </submittedName>
</protein>
<feature type="region of interest" description="Disordered" evidence="3">
    <location>
        <begin position="576"/>
        <end position="649"/>
    </location>
</feature>
<dbReference type="PANTHER" id="PTHR46928">
    <property type="entry name" value="MESENCHYME-SPECIFIC CELL SURFACE GLYCOPROTEIN"/>
    <property type="match status" value="1"/>
</dbReference>
<feature type="region of interest" description="Disordered" evidence="3">
    <location>
        <begin position="446"/>
        <end position="467"/>
    </location>
</feature>
<dbReference type="InterPro" id="IPR006970">
    <property type="entry name" value="PT"/>
</dbReference>
<evidence type="ECO:0000256" key="2">
    <source>
        <dbReference type="ARBA" id="ARBA00022737"/>
    </source>
</evidence>
<accession>A0A1X6XFS9</accession>
<keyword evidence="4" id="KW-1133">Transmembrane helix</keyword>
<evidence type="ECO:0000256" key="3">
    <source>
        <dbReference type="SAM" id="MobiDB-lite"/>
    </source>
</evidence>
<dbReference type="PANTHER" id="PTHR46928:SF1">
    <property type="entry name" value="MESENCHYME-SPECIFIC CELL SURFACE GLYCOPROTEIN"/>
    <property type="match status" value="1"/>
</dbReference>
<dbReference type="AlphaFoldDB" id="A0A1X6XFS9"/>
<dbReference type="SUPFAM" id="SSF51004">
    <property type="entry name" value="C-terminal (heme d1) domain of cytochrome cd1-nitrite reductase"/>
    <property type="match status" value="1"/>
</dbReference>
<dbReference type="EMBL" id="FWFF01000013">
    <property type="protein sequence ID" value="SLM97929.1"/>
    <property type="molecule type" value="Genomic_DNA"/>
</dbReference>
<dbReference type="RefSeq" id="WP_087007037.1">
    <property type="nucleotide sequence ID" value="NZ_FWFF01000013.1"/>
</dbReference>
<evidence type="ECO:0000256" key="5">
    <source>
        <dbReference type="SAM" id="SignalP"/>
    </source>
</evidence>
<dbReference type="InterPro" id="IPR055188">
    <property type="entry name" value="Choice_anch_I"/>
</dbReference>
<evidence type="ECO:0000256" key="4">
    <source>
        <dbReference type="SAM" id="Phobius"/>
    </source>
</evidence>
<feature type="chain" id="PRO_5012326805" evidence="5">
    <location>
        <begin position="25"/>
        <end position="677"/>
    </location>
</feature>
<dbReference type="InterPro" id="IPR011048">
    <property type="entry name" value="Haem_d1_sf"/>
</dbReference>
<dbReference type="GO" id="GO:0004035">
    <property type="term" value="F:alkaline phosphatase activity"/>
    <property type="evidence" value="ECO:0007669"/>
    <property type="project" value="UniProtKB-EC"/>
</dbReference>
<dbReference type="Pfam" id="PF04886">
    <property type="entry name" value="PT"/>
    <property type="match status" value="1"/>
</dbReference>
<dbReference type="Proteomes" id="UP000196581">
    <property type="component" value="Unassembled WGS sequence"/>
</dbReference>
<dbReference type="Gene3D" id="2.130.10.10">
    <property type="entry name" value="YVTN repeat-like/Quinoprotein amine dehydrogenase"/>
    <property type="match status" value="1"/>
</dbReference>
<name>A0A1X6XFS9_9MICO</name>
<feature type="signal peptide" evidence="5">
    <location>
        <begin position="1"/>
        <end position="24"/>
    </location>
</feature>
<keyword evidence="4" id="KW-0812">Transmembrane</keyword>
<dbReference type="EC" id="3.1.3.1" evidence="7"/>
<evidence type="ECO:0000313" key="8">
    <source>
        <dbReference type="Proteomes" id="UP000196581"/>
    </source>
</evidence>